<reference evidence="2 3" key="1">
    <citation type="journal article" date="2018" name="Mol. Plant">
        <title>The genome of Artemisia annua provides insight into the evolution of Asteraceae family and artemisinin biosynthesis.</title>
        <authorList>
            <person name="Shen Q."/>
            <person name="Zhang L."/>
            <person name="Liao Z."/>
            <person name="Wang S."/>
            <person name="Yan T."/>
            <person name="Shi P."/>
            <person name="Liu M."/>
            <person name="Fu X."/>
            <person name="Pan Q."/>
            <person name="Wang Y."/>
            <person name="Lv Z."/>
            <person name="Lu X."/>
            <person name="Zhang F."/>
            <person name="Jiang W."/>
            <person name="Ma Y."/>
            <person name="Chen M."/>
            <person name="Hao X."/>
            <person name="Li L."/>
            <person name="Tang Y."/>
            <person name="Lv G."/>
            <person name="Zhou Y."/>
            <person name="Sun X."/>
            <person name="Brodelius P.E."/>
            <person name="Rose J.K.C."/>
            <person name="Tang K."/>
        </authorList>
    </citation>
    <scope>NUCLEOTIDE SEQUENCE [LARGE SCALE GENOMIC DNA]</scope>
    <source>
        <strain evidence="3">cv. Huhao1</strain>
        <tissue evidence="2">Leaf</tissue>
    </source>
</reference>
<accession>A0A2U1LAZ7</accession>
<evidence type="ECO:0000313" key="2">
    <source>
        <dbReference type="EMBL" id="PWA46173.1"/>
    </source>
</evidence>
<dbReference type="OrthoDB" id="2507178at2759"/>
<dbReference type="EMBL" id="PKPP01010419">
    <property type="protein sequence ID" value="PWA46173.1"/>
    <property type="molecule type" value="Genomic_DNA"/>
</dbReference>
<feature type="region of interest" description="Disordered" evidence="1">
    <location>
        <begin position="1"/>
        <end position="34"/>
    </location>
</feature>
<dbReference type="PANTHER" id="PTHR45023">
    <property type="match status" value="1"/>
</dbReference>
<dbReference type="STRING" id="35608.A0A2U1LAZ7"/>
<evidence type="ECO:0000256" key="1">
    <source>
        <dbReference type="SAM" id="MobiDB-lite"/>
    </source>
</evidence>
<comment type="caution">
    <text evidence="2">The sequence shown here is derived from an EMBL/GenBank/DDBJ whole genome shotgun (WGS) entry which is preliminary data.</text>
</comment>
<gene>
    <name evidence="2" type="ORF">CTI12_AA511430</name>
</gene>
<dbReference type="GO" id="GO:0003677">
    <property type="term" value="F:DNA binding"/>
    <property type="evidence" value="ECO:0007669"/>
    <property type="project" value="UniProtKB-KW"/>
</dbReference>
<feature type="compositionally biased region" description="Polar residues" evidence="1">
    <location>
        <begin position="1"/>
        <end position="32"/>
    </location>
</feature>
<sequence>MNLNPSNPNYFTSLMTSQDLESPNNQPHTNPYPTERYKNEWLKEEDLVLAKGWLHVSEDRNTGKSQREKDFWRRIHEYYESNNTSGITRTLTKVKGHWHYMNPLVVAFNNQYLVLKSQKLSGWSEEDFKSDTQDKYKAIYGSSFKHEHVWNLVKHEPKWILGNTTSETSRVSCDSQTPVNLDDIEDIVRPTGTKKAKTRSKRKIYCFLFIFKKRT</sequence>
<proteinExistence type="predicted"/>
<keyword evidence="2" id="KW-0238">DNA-binding</keyword>
<dbReference type="AlphaFoldDB" id="A0A2U1LAZ7"/>
<dbReference type="Proteomes" id="UP000245207">
    <property type="component" value="Unassembled WGS sequence"/>
</dbReference>
<name>A0A2U1LAZ7_ARTAN</name>
<organism evidence="2 3">
    <name type="scientific">Artemisia annua</name>
    <name type="common">Sweet wormwood</name>
    <dbReference type="NCBI Taxonomy" id="35608"/>
    <lineage>
        <taxon>Eukaryota</taxon>
        <taxon>Viridiplantae</taxon>
        <taxon>Streptophyta</taxon>
        <taxon>Embryophyta</taxon>
        <taxon>Tracheophyta</taxon>
        <taxon>Spermatophyta</taxon>
        <taxon>Magnoliopsida</taxon>
        <taxon>eudicotyledons</taxon>
        <taxon>Gunneridae</taxon>
        <taxon>Pentapetalae</taxon>
        <taxon>asterids</taxon>
        <taxon>campanulids</taxon>
        <taxon>Asterales</taxon>
        <taxon>Asteraceae</taxon>
        <taxon>Asteroideae</taxon>
        <taxon>Anthemideae</taxon>
        <taxon>Artemisiinae</taxon>
        <taxon>Artemisia</taxon>
    </lineage>
</organism>
<keyword evidence="3" id="KW-1185">Reference proteome</keyword>
<dbReference type="PANTHER" id="PTHR45023:SF4">
    <property type="entry name" value="GLYCINE-RICH PROTEIN-RELATED"/>
    <property type="match status" value="1"/>
</dbReference>
<evidence type="ECO:0000313" key="3">
    <source>
        <dbReference type="Proteomes" id="UP000245207"/>
    </source>
</evidence>
<protein>
    <submittedName>
        <fullName evidence="2">Homeodomain-like, No apical meristem-associated domain protein</fullName>
    </submittedName>
</protein>
<keyword evidence="2" id="KW-0371">Homeobox</keyword>